<organism evidence="1">
    <name type="scientific">Oryza brachyantha</name>
    <name type="common">malo sina</name>
    <dbReference type="NCBI Taxonomy" id="4533"/>
    <lineage>
        <taxon>Eukaryota</taxon>
        <taxon>Viridiplantae</taxon>
        <taxon>Streptophyta</taxon>
        <taxon>Embryophyta</taxon>
        <taxon>Tracheophyta</taxon>
        <taxon>Spermatophyta</taxon>
        <taxon>Magnoliopsida</taxon>
        <taxon>Liliopsida</taxon>
        <taxon>Poales</taxon>
        <taxon>Poaceae</taxon>
        <taxon>BOP clade</taxon>
        <taxon>Oryzoideae</taxon>
        <taxon>Oryzeae</taxon>
        <taxon>Oryzinae</taxon>
        <taxon>Oryza</taxon>
    </lineage>
</organism>
<dbReference type="Proteomes" id="UP000006038">
    <property type="component" value="Chromosome 5"/>
</dbReference>
<dbReference type="EnsemblPlants" id="OB05G26280.1">
    <property type="protein sequence ID" value="OB05G26280.1"/>
    <property type="gene ID" value="OB05G26280"/>
</dbReference>
<proteinExistence type="predicted"/>
<evidence type="ECO:0000313" key="2">
    <source>
        <dbReference type="Proteomes" id="UP000006038"/>
    </source>
</evidence>
<reference evidence="1" key="2">
    <citation type="submission" date="2013-04" db="UniProtKB">
        <authorList>
            <consortium name="EnsemblPlants"/>
        </authorList>
    </citation>
    <scope>IDENTIFICATION</scope>
</reference>
<keyword evidence="2" id="KW-1185">Reference proteome</keyword>
<accession>J3M7Q4</accession>
<reference evidence="1" key="1">
    <citation type="journal article" date="2013" name="Nat. Commun.">
        <title>Whole-genome sequencing of Oryza brachyantha reveals mechanisms underlying Oryza genome evolution.</title>
        <authorList>
            <person name="Chen J."/>
            <person name="Huang Q."/>
            <person name="Gao D."/>
            <person name="Wang J."/>
            <person name="Lang Y."/>
            <person name="Liu T."/>
            <person name="Li B."/>
            <person name="Bai Z."/>
            <person name="Luis Goicoechea J."/>
            <person name="Liang C."/>
            <person name="Chen C."/>
            <person name="Zhang W."/>
            <person name="Sun S."/>
            <person name="Liao Y."/>
            <person name="Zhang X."/>
            <person name="Yang L."/>
            <person name="Song C."/>
            <person name="Wang M."/>
            <person name="Shi J."/>
            <person name="Liu G."/>
            <person name="Liu J."/>
            <person name="Zhou H."/>
            <person name="Zhou W."/>
            <person name="Yu Q."/>
            <person name="An N."/>
            <person name="Chen Y."/>
            <person name="Cai Q."/>
            <person name="Wang B."/>
            <person name="Liu B."/>
            <person name="Min J."/>
            <person name="Huang Y."/>
            <person name="Wu H."/>
            <person name="Li Z."/>
            <person name="Zhang Y."/>
            <person name="Yin Y."/>
            <person name="Song W."/>
            <person name="Jiang J."/>
            <person name="Jackson S.A."/>
            <person name="Wing R.A."/>
            <person name="Wang J."/>
            <person name="Chen M."/>
        </authorList>
    </citation>
    <scope>NUCLEOTIDE SEQUENCE [LARGE SCALE GENOMIC DNA]</scope>
    <source>
        <strain evidence="1">cv. IRGC 101232</strain>
    </source>
</reference>
<name>J3M7Q4_ORYBR</name>
<dbReference type="HOGENOM" id="CLU_2079066_0_0_1"/>
<dbReference type="AlphaFoldDB" id="J3M7Q4"/>
<dbReference type="Gramene" id="OB05G26280.1">
    <property type="protein sequence ID" value="OB05G26280.1"/>
    <property type="gene ID" value="OB05G26280"/>
</dbReference>
<evidence type="ECO:0000313" key="1">
    <source>
        <dbReference type="EnsemblPlants" id="OB05G26280.1"/>
    </source>
</evidence>
<protein>
    <submittedName>
        <fullName evidence="1">Uncharacterized protein</fullName>
    </submittedName>
</protein>
<sequence length="118" mass="12856">RKPASALVENGWMGRHAVVSSGSAPAIVKLTRLRWRRDREFDRPSCGLPVAPPRRAKHSHPPGGWRCCHGVGRCRRTEHYLNGRKTHGAGQGGPTRTCRACACAHVSLGGSWAVFPRG</sequence>